<protein>
    <submittedName>
        <fullName evidence="1">Uncharacterized protein</fullName>
    </submittedName>
</protein>
<dbReference type="Proteomes" id="UP000054928">
    <property type="component" value="Unassembled WGS sequence"/>
</dbReference>
<dbReference type="EMBL" id="CCYD01002047">
    <property type="protein sequence ID" value="CEG46163.1"/>
    <property type="molecule type" value="Genomic_DNA"/>
</dbReference>
<organism evidence="1 2">
    <name type="scientific">Plasmopara halstedii</name>
    <name type="common">Downy mildew of sunflower</name>
    <dbReference type="NCBI Taxonomy" id="4781"/>
    <lineage>
        <taxon>Eukaryota</taxon>
        <taxon>Sar</taxon>
        <taxon>Stramenopiles</taxon>
        <taxon>Oomycota</taxon>
        <taxon>Peronosporomycetes</taxon>
        <taxon>Peronosporales</taxon>
        <taxon>Peronosporaceae</taxon>
        <taxon>Plasmopara</taxon>
    </lineage>
</organism>
<proteinExistence type="predicted"/>
<dbReference type="RefSeq" id="XP_036263368.1">
    <property type="nucleotide sequence ID" value="XM_036407111.1"/>
</dbReference>
<reference evidence="2" key="1">
    <citation type="submission" date="2014-09" db="EMBL/GenBank/DDBJ databases">
        <authorList>
            <person name="Sharma Rahul"/>
            <person name="Thines Marco"/>
        </authorList>
    </citation>
    <scope>NUCLEOTIDE SEQUENCE [LARGE SCALE GENOMIC DNA]</scope>
</reference>
<dbReference type="GeneID" id="59052770"/>
<name>A0A0N7L759_PLAHL</name>
<accession>A0A0N7L759</accession>
<keyword evidence="2" id="KW-1185">Reference proteome</keyword>
<evidence type="ECO:0000313" key="2">
    <source>
        <dbReference type="Proteomes" id="UP000054928"/>
    </source>
</evidence>
<sequence length="60" mass="7135">MRSQHLKYSHKGIFFQTCDDSLNMIRFVSINLAITARDDETDSLQLFVWLDVEHLLPRLR</sequence>
<dbReference type="AlphaFoldDB" id="A0A0N7L759"/>
<evidence type="ECO:0000313" key="1">
    <source>
        <dbReference type="EMBL" id="CEG46163.1"/>
    </source>
</evidence>